<dbReference type="Gene3D" id="3.30.530.20">
    <property type="match status" value="1"/>
</dbReference>
<name>A0A853BZC7_9ACTN</name>
<dbReference type="EMBL" id="JACCFP010000001">
    <property type="protein sequence ID" value="NYI99737.1"/>
    <property type="molecule type" value="Genomic_DNA"/>
</dbReference>
<protein>
    <submittedName>
        <fullName evidence="1">Ligand-binding SRPBCC domain-containing protein</fullName>
    </submittedName>
</protein>
<gene>
    <name evidence="1" type="ORF">HNR19_000436</name>
</gene>
<accession>A0A853BZC7</accession>
<comment type="caution">
    <text evidence="1">The sequence shown here is derived from an EMBL/GenBank/DDBJ whole genome shotgun (WGS) entry which is preliminary data.</text>
</comment>
<dbReference type="SUPFAM" id="SSF55961">
    <property type="entry name" value="Bet v1-like"/>
    <property type="match status" value="1"/>
</dbReference>
<evidence type="ECO:0000313" key="2">
    <source>
        <dbReference type="Proteomes" id="UP000530424"/>
    </source>
</evidence>
<dbReference type="InterPro" id="IPR019587">
    <property type="entry name" value="Polyketide_cyclase/dehydratase"/>
</dbReference>
<dbReference type="AlphaFoldDB" id="A0A853BZC7"/>
<dbReference type="Proteomes" id="UP000530424">
    <property type="component" value="Unassembled WGS sequence"/>
</dbReference>
<reference evidence="1 2" key="1">
    <citation type="submission" date="2020-07" db="EMBL/GenBank/DDBJ databases">
        <title>Sequencing the genomes of 1000 actinobacteria strains.</title>
        <authorList>
            <person name="Klenk H.-P."/>
        </authorList>
    </citation>
    <scope>NUCLEOTIDE SEQUENCE [LARGE SCALE GENOMIC DNA]</scope>
    <source>
        <strain evidence="1 2">DSM 103833</strain>
    </source>
</reference>
<dbReference type="InterPro" id="IPR023393">
    <property type="entry name" value="START-like_dom_sf"/>
</dbReference>
<evidence type="ECO:0000313" key="1">
    <source>
        <dbReference type="EMBL" id="NYI99737.1"/>
    </source>
</evidence>
<organism evidence="1 2">
    <name type="scientific">Nocardioides thalensis</name>
    <dbReference type="NCBI Taxonomy" id="1914755"/>
    <lineage>
        <taxon>Bacteria</taxon>
        <taxon>Bacillati</taxon>
        <taxon>Actinomycetota</taxon>
        <taxon>Actinomycetes</taxon>
        <taxon>Propionibacteriales</taxon>
        <taxon>Nocardioidaceae</taxon>
        <taxon>Nocardioides</taxon>
    </lineage>
</organism>
<dbReference type="RefSeq" id="WP_179666351.1">
    <property type="nucleotide sequence ID" value="NZ_JACCFP010000001.1"/>
</dbReference>
<dbReference type="Pfam" id="PF10604">
    <property type="entry name" value="Polyketide_cyc2"/>
    <property type="match status" value="1"/>
</dbReference>
<keyword evidence="2" id="KW-1185">Reference proteome</keyword>
<proteinExistence type="predicted"/>
<sequence>MVLRREWQVTQRSLIDASPAAVWARVVTPEGINDEMRPVMTMSMPRGAGHLTIDAIVVGEPIGRAWLRLLGVLPFDYDRLTLTRVEPGRHFREESTMLSMRRWVHERTVTLAADGTEVVDNVTLGPRLPLLLAGPLLRRLVGAFFAHRHRRLARHFAG</sequence>